<name>A0A8J4EE93_9ACTN</name>
<organism evidence="5 6">
    <name type="scientific">Virgisporangium ochraceum</name>
    <dbReference type="NCBI Taxonomy" id="65505"/>
    <lineage>
        <taxon>Bacteria</taxon>
        <taxon>Bacillati</taxon>
        <taxon>Actinomycetota</taxon>
        <taxon>Actinomycetes</taxon>
        <taxon>Micromonosporales</taxon>
        <taxon>Micromonosporaceae</taxon>
        <taxon>Virgisporangium</taxon>
    </lineage>
</organism>
<dbReference type="SUPFAM" id="SSF51735">
    <property type="entry name" value="NAD(P)-binding Rossmann-fold domains"/>
    <property type="match status" value="1"/>
</dbReference>
<dbReference type="PANTHER" id="PTHR43103:SF5">
    <property type="entry name" value="4-EPIMERASE, PUTATIVE (AFU_ORTHOLOGUE AFUA_7G00360)-RELATED"/>
    <property type="match status" value="1"/>
</dbReference>
<keyword evidence="6" id="KW-1185">Reference proteome</keyword>
<dbReference type="Pfam" id="PF01370">
    <property type="entry name" value="Epimerase"/>
    <property type="match status" value="1"/>
</dbReference>
<protein>
    <submittedName>
        <fullName evidence="5">Epimerase</fullName>
    </submittedName>
</protein>
<evidence type="ECO:0000256" key="2">
    <source>
        <dbReference type="ARBA" id="ARBA00023002"/>
    </source>
</evidence>
<evidence type="ECO:0000256" key="3">
    <source>
        <dbReference type="ARBA" id="ARBA00023027"/>
    </source>
</evidence>
<gene>
    <name evidence="5" type="ORF">Voc01_072720</name>
</gene>
<dbReference type="Proteomes" id="UP000635606">
    <property type="component" value="Unassembled WGS sequence"/>
</dbReference>
<dbReference type="RefSeq" id="WP_203932195.1">
    <property type="nucleotide sequence ID" value="NZ_BOPH01000098.1"/>
</dbReference>
<dbReference type="EMBL" id="BOPH01000098">
    <property type="protein sequence ID" value="GIJ72355.1"/>
    <property type="molecule type" value="Genomic_DNA"/>
</dbReference>
<reference evidence="5" key="1">
    <citation type="submission" date="2021-01" db="EMBL/GenBank/DDBJ databases">
        <title>Whole genome shotgun sequence of Virgisporangium ochraceum NBRC 16418.</title>
        <authorList>
            <person name="Komaki H."/>
            <person name="Tamura T."/>
        </authorList>
    </citation>
    <scope>NUCLEOTIDE SEQUENCE</scope>
    <source>
        <strain evidence="5">NBRC 16418</strain>
    </source>
</reference>
<comment type="caution">
    <text evidence="5">The sequence shown here is derived from an EMBL/GenBank/DDBJ whole genome shotgun (WGS) entry which is preliminary data.</text>
</comment>
<keyword evidence="3" id="KW-0520">NAD</keyword>
<evidence type="ECO:0000313" key="6">
    <source>
        <dbReference type="Proteomes" id="UP000635606"/>
    </source>
</evidence>
<dbReference type="Gene3D" id="3.40.50.720">
    <property type="entry name" value="NAD(P)-binding Rossmann-like Domain"/>
    <property type="match status" value="1"/>
</dbReference>
<dbReference type="InterPro" id="IPR001509">
    <property type="entry name" value="Epimerase_deHydtase"/>
</dbReference>
<accession>A0A8J4EE93</accession>
<evidence type="ECO:0000259" key="4">
    <source>
        <dbReference type="Pfam" id="PF01370"/>
    </source>
</evidence>
<evidence type="ECO:0000256" key="1">
    <source>
        <dbReference type="ARBA" id="ARBA00007637"/>
    </source>
</evidence>
<evidence type="ECO:0000313" key="5">
    <source>
        <dbReference type="EMBL" id="GIJ72355.1"/>
    </source>
</evidence>
<feature type="domain" description="NAD-dependent epimerase/dehydratase" evidence="4">
    <location>
        <begin position="3"/>
        <end position="220"/>
    </location>
</feature>
<comment type="similarity">
    <text evidence="1">Belongs to the NAD(P)-dependent epimerase/dehydratase family.</text>
</comment>
<dbReference type="AlphaFoldDB" id="A0A8J4EE93"/>
<dbReference type="PANTHER" id="PTHR43103">
    <property type="entry name" value="NUCLEOSIDE-DIPHOSPHATE-SUGAR EPIMERASE"/>
    <property type="match status" value="1"/>
</dbReference>
<proteinExistence type="inferred from homology"/>
<dbReference type="GO" id="GO:0016491">
    <property type="term" value="F:oxidoreductase activity"/>
    <property type="evidence" value="ECO:0007669"/>
    <property type="project" value="UniProtKB-KW"/>
</dbReference>
<sequence>MRILVTGGDGMVGSAVVRHLLATGHEVTTLSLPGVTPHDGVRVVYGDARSPGAVAAAVDGADAVAHLAAIPNPLDDPAPTVFANNTQATFTVLWTAAEHGVRRFAIASSVSAAGRSFNPHRPLPAAYPVDESMPADLGDPYGLSKHVDELTLATVCRRFGASGVALRLPLMIAPTNLAFMRRVTAEDPGGEAGNGWAWLDVRDGAEAFRLALTVPLDGSTGGAHTVHLAAAEIFPEGASTEELLARHAPGVPRRRSFAAREVPVDTGRACALLGFDPVHRVPDPGTSP</sequence>
<dbReference type="InterPro" id="IPR036291">
    <property type="entry name" value="NAD(P)-bd_dom_sf"/>
</dbReference>
<keyword evidence="2" id="KW-0560">Oxidoreductase</keyword>